<dbReference type="PANTHER" id="PTHR23505">
    <property type="entry name" value="SPINSTER"/>
    <property type="match status" value="1"/>
</dbReference>
<protein>
    <submittedName>
        <fullName evidence="8">Major facilitator transporter</fullName>
    </submittedName>
</protein>
<dbReference type="InterPro" id="IPR011701">
    <property type="entry name" value="MFS"/>
</dbReference>
<proteinExistence type="predicted"/>
<keyword evidence="2" id="KW-0813">Transport</keyword>
<keyword evidence="5 6" id="KW-0472">Membrane</keyword>
<evidence type="ECO:0000256" key="6">
    <source>
        <dbReference type="SAM" id="Phobius"/>
    </source>
</evidence>
<dbReference type="PROSITE" id="PS50850">
    <property type="entry name" value="MFS"/>
    <property type="match status" value="1"/>
</dbReference>
<sequence>MIAPNATQPDRKRYTYEWYVVLICMLAYVFSFVDRQVLALMIEPIKRDLHLSDTQFSLLHGFAFSLFYAVMGMPLAYLADRFARPRIISIGVALWSVATAACGVSQNFLHMFLARMSVGVGEAALSPGTYSMLADYFPKHKLGRAVAIYSLGSFIGGGIAFLIGGYVIALLKHATTFTLPVVGEVRAWQLTFFIVGLPGLLVALIFMLTVRDPQRKGLVKDSTGEAKRVSTVDALRFIGTHRKTFFCHYLGFSFYAMTLFCLMSWTPRSTCAASGSRPWKQVIR</sequence>
<feature type="transmembrane region" description="Helical" evidence="6">
    <location>
        <begin position="146"/>
        <end position="168"/>
    </location>
</feature>
<name>A0A158BYJ0_9BURK</name>
<evidence type="ECO:0000259" key="7">
    <source>
        <dbReference type="PROSITE" id="PS50850"/>
    </source>
</evidence>
<feature type="transmembrane region" description="Helical" evidence="6">
    <location>
        <begin position="245"/>
        <end position="265"/>
    </location>
</feature>
<dbReference type="InterPro" id="IPR036259">
    <property type="entry name" value="MFS_trans_sf"/>
</dbReference>
<evidence type="ECO:0000256" key="2">
    <source>
        <dbReference type="ARBA" id="ARBA00022448"/>
    </source>
</evidence>
<dbReference type="Gene3D" id="1.20.1250.20">
    <property type="entry name" value="MFS general substrate transporter like domains"/>
    <property type="match status" value="1"/>
</dbReference>
<keyword evidence="3 6" id="KW-0812">Transmembrane</keyword>
<comment type="subcellular location">
    <subcellularLocation>
        <location evidence="1">Membrane</location>
        <topology evidence="1">Multi-pass membrane protein</topology>
    </subcellularLocation>
</comment>
<feature type="transmembrane region" description="Helical" evidence="6">
    <location>
        <begin position="58"/>
        <end position="79"/>
    </location>
</feature>
<keyword evidence="4 6" id="KW-1133">Transmembrane helix</keyword>
<dbReference type="PANTHER" id="PTHR23505:SF79">
    <property type="entry name" value="PROTEIN SPINSTER"/>
    <property type="match status" value="1"/>
</dbReference>
<evidence type="ECO:0000256" key="5">
    <source>
        <dbReference type="ARBA" id="ARBA00023136"/>
    </source>
</evidence>
<comment type="caution">
    <text evidence="8">The sequence shown here is derived from an EMBL/GenBank/DDBJ whole genome shotgun (WGS) entry which is preliminary data.</text>
</comment>
<dbReference type="AlphaFoldDB" id="A0A158BYJ0"/>
<accession>A0A158BYJ0</accession>
<dbReference type="GO" id="GO:0016020">
    <property type="term" value="C:membrane"/>
    <property type="evidence" value="ECO:0007669"/>
    <property type="project" value="UniProtKB-SubCell"/>
</dbReference>
<evidence type="ECO:0000256" key="3">
    <source>
        <dbReference type="ARBA" id="ARBA00022692"/>
    </source>
</evidence>
<dbReference type="Pfam" id="PF07690">
    <property type="entry name" value="MFS_1"/>
    <property type="match status" value="1"/>
</dbReference>
<feature type="domain" description="Major facilitator superfamily (MFS) profile" evidence="7">
    <location>
        <begin position="20"/>
        <end position="284"/>
    </location>
</feature>
<dbReference type="SUPFAM" id="SSF103473">
    <property type="entry name" value="MFS general substrate transporter"/>
    <property type="match status" value="1"/>
</dbReference>
<feature type="transmembrane region" description="Helical" evidence="6">
    <location>
        <begin position="188"/>
        <end position="210"/>
    </location>
</feature>
<dbReference type="EMBL" id="FCOA02000015">
    <property type="protein sequence ID" value="SAK74716.1"/>
    <property type="molecule type" value="Genomic_DNA"/>
</dbReference>
<dbReference type="GO" id="GO:0022857">
    <property type="term" value="F:transmembrane transporter activity"/>
    <property type="evidence" value="ECO:0007669"/>
    <property type="project" value="InterPro"/>
</dbReference>
<feature type="transmembrane region" description="Helical" evidence="6">
    <location>
        <begin position="86"/>
        <end position="106"/>
    </location>
</feature>
<feature type="transmembrane region" description="Helical" evidence="6">
    <location>
        <begin position="112"/>
        <end position="134"/>
    </location>
</feature>
<evidence type="ECO:0000313" key="8">
    <source>
        <dbReference type="EMBL" id="SAK74716.1"/>
    </source>
</evidence>
<keyword evidence="9" id="KW-1185">Reference proteome</keyword>
<dbReference type="Proteomes" id="UP000054851">
    <property type="component" value="Unassembled WGS sequence"/>
</dbReference>
<evidence type="ECO:0000313" key="9">
    <source>
        <dbReference type="Proteomes" id="UP000054851"/>
    </source>
</evidence>
<evidence type="ECO:0000256" key="4">
    <source>
        <dbReference type="ARBA" id="ARBA00022989"/>
    </source>
</evidence>
<evidence type="ECO:0000256" key="1">
    <source>
        <dbReference type="ARBA" id="ARBA00004141"/>
    </source>
</evidence>
<gene>
    <name evidence="8" type="ORF">AWB79_04396</name>
</gene>
<reference evidence="8" key="1">
    <citation type="submission" date="2016-01" db="EMBL/GenBank/DDBJ databases">
        <authorList>
            <person name="Peeters C."/>
        </authorList>
    </citation>
    <scope>NUCLEOTIDE SEQUENCE</scope>
    <source>
        <strain evidence="8">LMG 29322</strain>
    </source>
</reference>
<dbReference type="STRING" id="1777140.AWB79_04396"/>
<organism evidence="8 9">
    <name type="scientific">Caballeronia hypogeia</name>
    <dbReference type="NCBI Taxonomy" id="1777140"/>
    <lineage>
        <taxon>Bacteria</taxon>
        <taxon>Pseudomonadati</taxon>
        <taxon>Pseudomonadota</taxon>
        <taxon>Betaproteobacteria</taxon>
        <taxon>Burkholderiales</taxon>
        <taxon>Burkholderiaceae</taxon>
        <taxon>Caballeronia</taxon>
    </lineage>
</organism>
<dbReference type="InterPro" id="IPR020846">
    <property type="entry name" value="MFS_dom"/>
</dbReference>
<feature type="transmembrane region" description="Helical" evidence="6">
    <location>
        <begin position="18"/>
        <end position="38"/>
    </location>
</feature>
<dbReference type="InterPro" id="IPR044770">
    <property type="entry name" value="MFS_spinster-like"/>
</dbReference>